<dbReference type="AlphaFoldDB" id="A0A9D4E844"/>
<dbReference type="InterPro" id="IPR008336">
    <property type="entry name" value="TopoI_DNA-bd_euk"/>
</dbReference>
<dbReference type="InterPro" id="IPR036202">
    <property type="entry name" value="TopoI_DNA-bd_euk_N_sf"/>
</dbReference>
<reference evidence="2" key="2">
    <citation type="submission" date="2020-11" db="EMBL/GenBank/DDBJ databases">
        <authorList>
            <person name="McCartney M.A."/>
            <person name="Auch B."/>
            <person name="Kono T."/>
            <person name="Mallez S."/>
            <person name="Becker A."/>
            <person name="Gohl D.M."/>
            <person name="Silverstein K.A.T."/>
            <person name="Koren S."/>
            <person name="Bechman K.B."/>
            <person name="Herman A."/>
            <person name="Abrahante J.E."/>
            <person name="Garbe J."/>
        </authorList>
    </citation>
    <scope>NUCLEOTIDE SEQUENCE</scope>
    <source>
        <strain evidence="2">Duluth1</strain>
        <tissue evidence="2">Whole animal</tissue>
    </source>
</reference>
<dbReference type="InterPro" id="IPR051062">
    <property type="entry name" value="Topoisomerase_IB"/>
</dbReference>
<evidence type="ECO:0000313" key="2">
    <source>
        <dbReference type="EMBL" id="KAH3774190.1"/>
    </source>
</evidence>
<dbReference type="GO" id="GO:0006260">
    <property type="term" value="P:DNA replication"/>
    <property type="evidence" value="ECO:0007669"/>
    <property type="project" value="TreeGrafter"/>
</dbReference>
<dbReference type="PANTHER" id="PTHR10290:SF3">
    <property type="entry name" value="DNA TOPOISOMERASE 1"/>
    <property type="match status" value="1"/>
</dbReference>
<dbReference type="InterPro" id="IPR013030">
    <property type="entry name" value="DNA_topo_DNA_db_N_dom2"/>
</dbReference>
<keyword evidence="3" id="KW-1185">Reference proteome</keyword>
<accession>A0A9D4E844</accession>
<dbReference type="GO" id="GO:0005730">
    <property type="term" value="C:nucleolus"/>
    <property type="evidence" value="ECO:0007669"/>
    <property type="project" value="TreeGrafter"/>
</dbReference>
<feature type="domain" description="DNA topoisomerase I DNA binding eukaryotic-type" evidence="1">
    <location>
        <begin position="18"/>
        <end position="82"/>
    </location>
</feature>
<dbReference type="PANTHER" id="PTHR10290">
    <property type="entry name" value="DNA TOPOISOMERASE I"/>
    <property type="match status" value="1"/>
</dbReference>
<proteinExistence type="predicted"/>
<name>A0A9D4E844_DREPO</name>
<dbReference type="GO" id="GO:0003917">
    <property type="term" value="F:DNA topoisomerase type I (single strand cut, ATP-independent) activity"/>
    <property type="evidence" value="ECO:0007669"/>
    <property type="project" value="InterPro"/>
</dbReference>
<comment type="caution">
    <text evidence="2">The sequence shown here is derived from an EMBL/GenBank/DDBJ whole genome shotgun (WGS) entry which is preliminary data.</text>
</comment>
<dbReference type="GO" id="GO:0005694">
    <property type="term" value="C:chromosome"/>
    <property type="evidence" value="ECO:0007669"/>
    <property type="project" value="InterPro"/>
</dbReference>
<evidence type="ECO:0000313" key="3">
    <source>
        <dbReference type="Proteomes" id="UP000828390"/>
    </source>
</evidence>
<dbReference type="Pfam" id="PF02919">
    <property type="entry name" value="Topoisom_I_N"/>
    <property type="match status" value="1"/>
</dbReference>
<dbReference type="SUPFAM" id="SSF56741">
    <property type="entry name" value="Eukaryotic DNA topoisomerase I, N-terminal DNA-binding fragment"/>
    <property type="match status" value="1"/>
</dbReference>
<dbReference type="GO" id="GO:0003677">
    <property type="term" value="F:DNA binding"/>
    <property type="evidence" value="ECO:0007669"/>
    <property type="project" value="InterPro"/>
</dbReference>
<dbReference type="GO" id="GO:0007059">
    <property type="term" value="P:chromosome segregation"/>
    <property type="evidence" value="ECO:0007669"/>
    <property type="project" value="TreeGrafter"/>
</dbReference>
<sequence>MICHIARHLSYVFYYLIKQKLKEENAAKQEEYGFCIMDSHREKIGNFRIEPPSLFRGRGEHPKQGMLKRRVQPEDVIINCSK</sequence>
<gene>
    <name evidence="2" type="ORF">DPMN_175564</name>
</gene>
<dbReference type="GO" id="GO:0006265">
    <property type="term" value="P:DNA topological change"/>
    <property type="evidence" value="ECO:0007669"/>
    <property type="project" value="InterPro"/>
</dbReference>
<dbReference type="EMBL" id="JAIWYP010000009">
    <property type="protein sequence ID" value="KAH3774190.1"/>
    <property type="molecule type" value="Genomic_DNA"/>
</dbReference>
<reference evidence="2" key="1">
    <citation type="journal article" date="2019" name="bioRxiv">
        <title>The Genome of the Zebra Mussel, Dreissena polymorpha: A Resource for Invasive Species Research.</title>
        <authorList>
            <person name="McCartney M.A."/>
            <person name="Auch B."/>
            <person name="Kono T."/>
            <person name="Mallez S."/>
            <person name="Zhang Y."/>
            <person name="Obille A."/>
            <person name="Becker A."/>
            <person name="Abrahante J.E."/>
            <person name="Garbe J."/>
            <person name="Badalamenti J.P."/>
            <person name="Herman A."/>
            <person name="Mangelson H."/>
            <person name="Liachko I."/>
            <person name="Sullivan S."/>
            <person name="Sone E.D."/>
            <person name="Koren S."/>
            <person name="Silverstein K.A.T."/>
            <person name="Beckman K.B."/>
            <person name="Gohl D.M."/>
        </authorList>
    </citation>
    <scope>NUCLEOTIDE SEQUENCE</scope>
    <source>
        <strain evidence="2">Duluth1</strain>
        <tissue evidence="2">Whole animal</tissue>
    </source>
</reference>
<dbReference type="Gene3D" id="2.170.11.10">
    <property type="entry name" value="DNA Topoisomerase I, domain 2"/>
    <property type="match status" value="1"/>
</dbReference>
<dbReference type="Proteomes" id="UP000828390">
    <property type="component" value="Unassembled WGS sequence"/>
</dbReference>
<protein>
    <recommendedName>
        <fullName evidence="1">DNA topoisomerase I DNA binding eukaryotic-type domain-containing protein</fullName>
    </recommendedName>
</protein>
<evidence type="ECO:0000259" key="1">
    <source>
        <dbReference type="Pfam" id="PF02919"/>
    </source>
</evidence>
<organism evidence="2 3">
    <name type="scientific">Dreissena polymorpha</name>
    <name type="common">Zebra mussel</name>
    <name type="synonym">Mytilus polymorpha</name>
    <dbReference type="NCBI Taxonomy" id="45954"/>
    <lineage>
        <taxon>Eukaryota</taxon>
        <taxon>Metazoa</taxon>
        <taxon>Spiralia</taxon>
        <taxon>Lophotrochozoa</taxon>
        <taxon>Mollusca</taxon>
        <taxon>Bivalvia</taxon>
        <taxon>Autobranchia</taxon>
        <taxon>Heteroconchia</taxon>
        <taxon>Euheterodonta</taxon>
        <taxon>Imparidentia</taxon>
        <taxon>Neoheterodontei</taxon>
        <taxon>Myida</taxon>
        <taxon>Dreissenoidea</taxon>
        <taxon>Dreissenidae</taxon>
        <taxon>Dreissena</taxon>
    </lineage>
</organism>